<sequence>MAATALSSSPAKSSSHAAPKPNRPHQQLAHLLRYTPDPFTLSFGHCSTGIPGISGQPCATVSPSSAHRRAPTPGPPQRQPTRQTGSWSSLPCSWDHYQQTSSPR</sequence>
<gene>
    <name evidence="2" type="ORF">SEVIR_8G104350v2</name>
</gene>
<dbReference type="Proteomes" id="UP000298652">
    <property type="component" value="Chromosome 8"/>
</dbReference>
<feature type="compositionally biased region" description="Polar residues" evidence="1">
    <location>
        <begin position="86"/>
        <end position="104"/>
    </location>
</feature>
<evidence type="ECO:0000313" key="3">
    <source>
        <dbReference type="Proteomes" id="UP000298652"/>
    </source>
</evidence>
<keyword evidence="3" id="KW-1185">Reference proteome</keyword>
<accession>A0A4U6TDZ3</accession>
<reference evidence="2" key="1">
    <citation type="submission" date="2019-03" db="EMBL/GenBank/DDBJ databases">
        <title>WGS assembly of Setaria viridis.</title>
        <authorList>
            <person name="Huang P."/>
            <person name="Jenkins J."/>
            <person name="Grimwood J."/>
            <person name="Barry K."/>
            <person name="Healey A."/>
            <person name="Mamidi S."/>
            <person name="Sreedasyam A."/>
            <person name="Shu S."/>
            <person name="Feldman M."/>
            <person name="Wu J."/>
            <person name="Yu Y."/>
            <person name="Chen C."/>
            <person name="Johnson J."/>
            <person name="Rokhsar D."/>
            <person name="Baxter I."/>
            <person name="Schmutz J."/>
            <person name="Brutnell T."/>
            <person name="Kellogg E."/>
        </authorList>
    </citation>
    <scope>NUCLEOTIDE SEQUENCE [LARGE SCALE GENOMIC DNA]</scope>
</reference>
<feature type="compositionally biased region" description="Low complexity" evidence="1">
    <location>
        <begin position="1"/>
        <end position="18"/>
    </location>
</feature>
<feature type="region of interest" description="Disordered" evidence="1">
    <location>
        <begin position="1"/>
        <end position="27"/>
    </location>
</feature>
<evidence type="ECO:0000313" key="2">
    <source>
        <dbReference type="EMBL" id="TKW00368.1"/>
    </source>
</evidence>
<organism evidence="2 3">
    <name type="scientific">Setaria viridis</name>
    <name type="common">Green bristlegrass</name>
    <name type="synonym">Setaria italica subsp. viridis</name>
    <dbReference type="NCBI Taxonomy" id="4556"/>
    <lineage>
        <taxon>Eukaryota</taxon>
        <taxon>Viridiplantae</taxon>
        <taxon>Streptophyta</taxon>
        <taxon>Embryophyta</taxon>
        <taxon>Tracheophyta</taxon>
        <taxon>Spermatophyta</taxon>
        <taxon>Magnoliopsida</taxon>
        <taxon>Liliopsida</taxon>
        <taxon>Poales</taxon>
        <taxon>Poaceae</taxon>
        <taxon>PACMAD clade</taxon>
        <taxon>Panicoideae</taxon>
        <taxon>Panicodae</taxon>
        <taxon>Paniceae</taxon>
        <taxon>Cenchrinae</taxon>
        <taxon>Setaria</taxon>
    </lineage>
</organism>
<evidence type="ECO:0000256" key="1">
    <source>
        <dbReference type="SAM" id="MobiDB-lite"/>
    </source>
</evidence>
<dbReference type="EMBL" id="CM016559">
    <property type="protein sequence ID" value="TKW00368.1"/>
    <property type="molecule type" value="Genomic_DNA"/>
</dbReference>
<dbReference type="AlphaFoldDB" id="A0A4U6TDZ3"/>
<dbReference type="Gramene" id="TKW00368">
    <property type="protein sequence ID" value="TKW00368"/>
    <property type="gene ID" value="SEVIR_8G104350v2"/>
</dbReference>
<proteinExistence type="predicted"/>
<protein>
    <submittedName>
        <fullName evidence="2">Uncharacterized protein</fullName>
    </submittedName>
</protein>
<name>A0A4U6TDZ3_SETVI</name>
<feature type="region of interest" description="Disordered" evidence="1">
    <location>
        <begin position="52"/>
        <end position="104"/>
    </location>
</feature>